<accession>A0ABY3SZL6</accession>
<sequence length="50" mass="5412">MLRKLSSGFIGLLLLAAPLAHAFEPTTQKVTDNVYAIIGELDQCLLLEAL</sequence>
<evidence type="ECO:0000313" key="3">
    <source>
        <dbReference type="Proteomes" id="UP001054801"/>
    </source>
</evidence>
<gene>
    <name evidence="2" type="ORF">L2Y54_20145</name>
</gene>
<dbReference type="Proteomes" id="UP001054801">
    <property type="component" value="Chromosome"/>
</dbReference>
<evidence type="ECO:0000313" key="2">
    <source>
        <dbReference type="EMBL" id="UJS24215.1"/>
    </source>
</evidence>
<proteinExistence type="predicted"/>
<feature type="signal peptide" evidence="1">
    <location>
        <begin position="1"/>
        <end position="22"/>
    </location>
</feature>
<dbReference type="EMBL" id="CP091244">
    <property type="protein sequence ID" value="UJS24215.1"/>
    <property type="molecule type" value="Genomic_DNA"/>
</dbReference>
<keyword evidence="3" id="KW-1185">Reference proteome</keyword>
<feature type="chain" id="PRO_5045110161" evidence="1">
    <location>
        <begin position="23"/>
        <end position="50"/>
    </location>
</feature>
<organism evidence="2 3">
    <name type="scientific">Thiothrix winogradskyi</name>
    <dbReference type="NCBI Taxonomy" id="96472"/>
    <lineage>
        <taxon>Bacteria</taxon>
        <taxon>Pseudomonadati</taxon>
        <taxon>Pseudomonadota</taxon>
        <taxon>Gammaproteobacteria</taxon>
        <taxon>Thiotrichales</taxon>
        <taxon>Thiotrichaceae</taxon>
        <taxon>Thiothrix</taxon>
    </lineage>
</organism>
<protein>
    <submittedName>
        <fullName evidence="2">Uncharacterized protein</fullName>
    </submittedName>
</protein>
<evidence type="ECO:0000256" key="1">
    <source>
        <dbReference type="SAM" id="SignalP"/>
    </source>
</evidence>
<reference evidence="2" key="1">
    <citation type="journal article" date="2022" name="Microorganisms">
        <title>Two New Species of Filamentous Sulfur Bacteria of the Genus Thiothrix, Thiothrix winogradskyi sp. nov. and 'Candidatus Thiothrix sulfatifontis' sp. nov.</title>
        <authorList>
            <person name="Ravin N.V."/>
            <person name="Rossetti S."/>
            <person name="Beletsky A.V."/>
            <person name="Kadnikov V.V."/>
            <person name="Rudenko T.S."/>
            <person name="Smolyakov D.D."/>
            <person name="Moskvitina M.I."/>
            <person name="Gureeva M.V."/>
            <person name="Mardanov A.V."/>
            <person name="Grabovich M.Y."/>
        </authorList>
    </citation>
    <scope>NUCLEOTIDE SEQUENCE</scope>
    <source>
        <strain evidence="2">CT3</strain>
    </source>
</reference>
<keyword evidence="1" id="KW-0732">Signal</keyword>
<dbReference type="RefSeq" id="WP_236498568.1">
    <property type="nucleotide sequence ID" value="NZ_CP091244.1"/>
</dbReference>
<name>A0ABY3SZL6_9GAMM</name>